<dbReference type="GO" id="GO:0005975">
    <property type="term" value="P:carbohydrate metabolic process"/>
    <property type="evidence" value="ECO:0007669"/>
    <property type="project" value="InterPro"/>
</dbReference>
<sequence length="438" mass="47353">MRILILTYGSRGDVQPFVALGRALEARGHTVTLGTASRFESFVRDAGLGFAPMSDAMLNLLDTDAGRDMMESTQGVLQSLKWTVMMARTVGPAQAELINDSWAAAEAVDPDLIIFHPKTYAGSHIAEKRGIPAVLAMLVPMMVPTGERPNVGFPDTGWEWWNRFSYRFVNGTMAFSAGRHVREMREKRGLPKQRRFDLLRDSAGRILPVLNAVSPSVLPAPRDWPDEAVMTGYWFSDLGDWTPPADLEAFIGAGPPPVYVGFGSMAGRSPDRLAKTVIDALERTGKRGIIATGWGGLEPGDLPDTILKIEGAPHEWLFPRMEAIVHHGGAGTTAAAIRAGKPQVIVPFFGDQPFWGKIMAQHGVAPDPIAQRSLTAEKLSRALTQVTTDPAVAKAAETLGRKVRAEDGLARAIEVIEAAAARAEDVQPEPEPAAARLS</sequence>
<reference evidence="3 4" key="1">
    <citation type="submission" date="2019-12" db="EMBL/GenBank/DDBJ databases">
        <title>Maritimibacter sp. nov. sp. isolated from sea sand.</title>
        <authorList>
            <person name="Kim J."/>
            <person name="Jeong S.E."/>
            <person name="Jung H.S."/>
            <person name="Jeon C.O."/>
        </authorList>
    </citation>
    <scope>NUCLEOTIDE SEQUENCE [LARGE SCALE GENOMIC DNA]</scope>
    <source>
        <strain evidence="3 4">DP07</strain>
    </source>
</reference>
<dbReference type="InterPro" id="IPR004276">
    <property type="entry name" value="GlycoTrans_28_N"/>
</dbReference>
<dbReference type="FunFam" id="3.40.50.2000:FF:000009">
    <property type="entry name" value="Sterol 3-beta-glucosyltransferase UGT80A2"/>
    <property type="match status" value="1"/>
</dbReference>
<dbReference type="Pfam" id="PF06722">
    <property type="entry name" value="EryCIII-like_C"/>
    <property type="match status" value="1"/>
</dbReference>
<comment type="caution">
    <text evidence="3">The sequence shown here is derived from an EMBL/GenBank/DDBJ whole genome shotgun (WGS) entry which is preliminary data.</text>
</comment>
<dbReference type="Gene3D" id="3.40.50.2000">
    <property type="entry name" value="Glycogen Phosphorylase B"/>
    <property type="match status" value="2"/>
</dbReference>
<evidence type="ECO:0000313" key="4">
    <source>
        <dbReference type="Proteomes" id="UP000467322"/>
    </source>
</evidence>
<evidence type="ECO:0000259" key="2">
    <source>
        <dbReference type="Pfam" id="PF06722"/>
    </source>
</evidence>
<dbReference type="AlphaFoldDB" id="A0A845M9F3"/>
<keyword evidence="3" id="KW-0808">Transferase</keyword>
<name>A0A845M9F3_9RHOB</name>
<dbReference type="PANTHER" id="PTHR48050">
    <property type="entry name" value="STEROL 3-BETA-GLUCOSYLTRANSFERASE"/>
    <property type="match status" value="1"/>
</dbReference>
<dbReference type="Proteomes" id="UP000467322">
    <property type="component" value="Unassembled WGS sequence"/>
</dbReference>
<keyword evidence="4" id="KW-1185">Reference proteome</keyword>
<dbReference type="SUPFAM" id="SSF53756">
    <property type="entry name" value="UDP-Glycosyltransferase/glycogen phosphorylase"/>
    <property type="match status" value="1"/>
</dbReference>
<dbReference type="InterPro" id="IPR010610">
    <property type="entry name" value="EryCIII-like_C"/>
</dbReference>
<proteinExistence type="predicted"/>
<dbReference type="RefSeq" id="WP_161351654.1">
    <property type="nucleotide sequence ID" value="NZ_WTUX01000012.1"/>
</dbReference>
<dbReference type="EMBL" id="WTUX01000012">
    <property type="protein sequence ID" value="MZR13534.1"/>
    <property type="molecule type" value="Genomic_DNA"/>
</dbReference>
<dbReference type="Pfam" id="PF03033">
    <property type="entry name" value="Glyco_transf_28"/>
    <property type="match status" value="1"/>
</dbReference>
<organism evidence="3 4">
    <name type="scientific">Maritimibacter harenae</name>
    <dbReference type="NCBI Taxonomy" id="2606218"/>
    <lineage>
        <taxon>Bacteria</taxon>
        <taxon>Pseudomonadati</taxon>
        <taxon>Pseudomonadota</taxon>
        <taxon>Alphaproteobacteria</taxon>
        <taxon>Rhodobacterales</taxon>
        <taxon>Roseobacteraceae</taxon>
        <taxon>Maritimibacter</taxon>
    </lineage>
</organism>
<feature type="domain" description="Glycosyltransferase family 28 N-terminal" evidence="1">
    <location>
        <begin position="3"/>
        <end position="140"/>
    </location>
</feature>
<dbReference type="CDD" id="cd03784">
    <property type="entry name" value="GT1_Gtf-like"/>
    <property type="match status" value="1"/>
</dbReference>
<evidence type="ECO:0000313" key="3">
    <source>
        <dbReference type="EMBL" id="MZR13534.1"/>
    </source>
</evidence>
<dbReference type="GO" id="GO:0008194">
    <property type="term" value="F:UDP-glycosyltransferase activity"/>
    <property type="evidence" value="ECO:0007669"/>
    <property type="project" value="InterPro"/>
</dbReference>
<gene>
    <name evidence="3" type="ORF">GQE99_10955</name>
</gene>
<dbReference type="PANTHER" id="PTHR48050:SF13">
    <property type="entry name" value="STEROL 3-BETA-GLUCOSYLTRANSFERASE UGT80A2"/>
    <property type="match status" value="1"/>
</dbReference>
<dbReference type="GO" id="GO:0033072">
    <property type="term" value="P:vancomycin biosynthetic process"/>
    <property type="evidence" value="ECO:0007669"/>
    <property type="project" value="UniProtKB-ARBA"/>
</dbReference>
<dbReference type="InterPro" id="IPR050426">
    <property type="entry name" value="Glycosyltransferase_28"/>
</dbReference>
<protein>
    <submittedName>
        <fullName evidence="3">Glycosyltransferase</fullName>
    </submittedName>
</protein>
<evidence type="ECO:0000259" key="1">
    <source>
        <dbReference type="Pfam" id="PF03033"/>
    </source>
</evidence>
<accession>A0A845M9F3</accession>
<dbReference type="GO" id="GO:0016758">
    <property type="term" value="F:hexosyltransferase activity"/>
    <property type="evidence" value="ECO:0007669"/>
    <property type="project" value="InterPro"/>
</dbReference>
<dbReference type="InterPro" id="IPR002213">
    <property type="entry name" value="UDP_glucos_trans"/>
</dbReference>
<feature type="domain" description="Erythromycin biosynthesis protein CIII-like C-terminal" evidence="2">
    <location>
        <begin position="300"/>
        <end position="403"/>
    </location>
</feature>